<evidence type="ECO:0000256" key="2">
    <source>
        <dbReference type="ARBA" id="ARBA00022771"/>
    </source>
</evidence>
<comment type="caution">
    <text evidence="4">The sequence shown here is derived from an EMBL/GenBank/DDBJ whole genome shotgun (WGS) entry which is preliminary data.</text>
</comment>
<keyword evidence="5" id="KW-1185">Reference proteome</keyword>
<dbReference type="PROSITE" id="PS50089">
    <property type="entry name" value="ZF_RING_2"/>
    <property type="match status" value="1"/>
</dbReference>
<proteinExistence type="predicted"/>
<dbReference type="InterPro" id="IPR013083">
    <property type="entry name" value="Znf_RING/FYVE/PHD"/>
</dbReference>
<dbReference type="PANTHER" id="PTHR10131">
    <property type="entry name" value="TNF RECEPTOR ASSOCIATED FACTOR"/>
    <property type="match status" value="1"/>
</dbReference>
<dbReference type="AlphaFoldDB" id="A0A6S7FF71"/>
<gene>
    <name evidence="4" type="ORF">PACLA_8A017370</name>
</gene>
<dbReference type="GO" id="GO:0008270">
    <property type="term" value="F:zinc ion binding"/>
    <property type="evidence" value="ECO:0007669"/>
    <property type="project" value="UniProtKB-KW"/>
</dbReference>
<dbReference type="EMBL" id="CACRXK020000086">
    <property type="protein sequence ID" value="CAB3978055.1"/>
    <property type="molecule type" value="Genomic_DNA"/>
</dbReference>
<evidence type="ECO:0000313" key="4">
    <source>
        <dbReference type="EMBL" id="CAB3978055.1"/>
    </source>
</evidence>
<dbReference type="InterPro" id="IPR001841">
    <property type="entry name" value="Znf_RING"/>
</dbReference>
<reference evidence="4" key="1">
    <citation type="submission" date="2020-04" db="EMBL/GenBank/DDBJ databases">
        <authorList>
            <person name="Alioto T."/>
            <person name="Alioto T."/>
            <person name="Gomez Garrido J."/>
        </authorList>
    </citation>
    <scope>NUCLEOTIDE SEQUENCE</scope>
    <source>
        <strain evidence="4">A484AB</strain>
    </source>
</reference>
<dbReference type="Gene3D" id="3.30.40.10">
    <property type="entry name" value="Zinc/RING finger domain, C3HC4 (zinc finger)"/>
    <property type="match status" value="2"/>
</dbReference>
<sequence length="291" mass="33382">MGLNIKHFEEDNIDSKFICSHCHGVFVDPVLCKCGHILCWVCFKRRKKRKSNCLVCSEELAVSSEALEGEWLKELGELKVICPKGCKKVAALEFLTQHFDNECEFALTSCTSKGCNKKVRRTDLPDHLTKCDFRLVSCCCGVQIRFLELRQHQLAQKCVVKQNLQVIVRKRREMEQAIRDHRLAMQKQCFEEECEQRRMIKSKQGCSRLTTAMSVRSEPAMSSVAKETGVARLSSSHSAPGTLRRTVSNCRHCGKLYSKRNNHKRACTWHFGIADVFVSIFFRLLAFIMVE</sequence>
<evidence type="ECO:0000313" key="5">
    <source>
        <dbReference type="Proteomes" id="UP001152795"/>
    </source>
</evidence>
<dbReference type="PROSITE" id="PS50145">
    <property type="entry name" value="ZF_TRAF"/>
    <property type="match status" value="1"/>
</dbReference>
<evidence type="ECO:0000256" key="1">
    <source>
        <dbReference type="ARBA" id="ARBA00022723"/>
    </source>
</evidence>
<accession>A0A6S7FF71</accession>
<organism evidence="4 5">
    <name type="scientific">Paramuricea clavata</name>
    <name type="common">Red gorgonian</name>
    <name type="synonym">Violescent sea-whip</name>
    <dbReference type="NCBI Taxonomy" id="317549"/>
    <lineage>
        <taxon>Eukaryota</taxon>
        <taxon>Metazoa</taxon>
        <taxon>Cnidaria</taxon>
        <taxon>Anthozoa</taxon>
        <taxon>Octocorallia</taxon>
        <taxon>Malacalcyonacea</taxon>
        <taxon>Plexauridae</taxon>
        <taxon>Paramuricea</taxon>
    </lineage>
</organism>
<keyword evidence="1" id="KW-0479">Metal-binding</keyword>
<dbReference type="OrthoDB" id="9049620at2759"/>
<dbReference type="PANTHER" id="PTHR10131:SF94">
    <property type="entry name" value="TNF RECEPTOR-ASSOCIATED FACTOR 4"/>
    <property type="match status" value="1"/>
</dbReference>
<evidence type="ECO:0000256" key="3">
    <source>
        <dbReference type="ARBA" id="ARBA00022833"/>
    </source>
</evidence>
<keyword evidence="2" id="KW-0863">Zinc-finger</keyword>
<dbReference type="SUPFAM" id="SSF57850">
    <property type="entry name" value="RING/U-box"/>
    <property type="match status" value="1"/>
</dbReference>
<protein>
    <submittedName>
        <fullName evidence="4">RING finger 151-like isoform X2</fullName>
    </submittedName>
</protein>
<dbReference type="Pfam" id="PF02176">
    <property type="entry name" value="zf-TRAF"/>
    <property type="match status" value="1"/>
</dbReference>
<keyword evidence="3" id="KW-0862">Zinc</keyword>
<dbReference type="Proteomes" id="UP001152795">
    <property type="component" value="Unassembled WGS sequence"/>
</dbReference>
<dbReference type="InterPro" id="IPR001293">
    <property type="entry name" value="Znf_TRAF"/>
</dbReference>
<name>A0A6S7FF71_PARCT</name>
<dbReference type="SUPFAM" id="SSF49599">
    <property type="entry name" value="TRAF domain-like"/>
    <property type="match status" value="1"/>
</dbReference>